<dbReference type="InterPro" id="IPR014622">
    <property type="entry name" value="UCP036794_erythomycin"/>
</dbReference>
<dbReference type="InterPro" id="IPR007815">
    <property type="entry name" value="Emycin_Estase"/>
</dbReference>
<proteinExistence type="predicted"/>
<protein>
    <submittedName>
        <fullName evidence="1">Erythromycin esterase family protein</fullName>
    </submittedName>
</protein>
<sequence>MTTQLQDAARPYSPAALTSLLSPDTRVLALGEPTHGVDAFLDLRNELLVHLVEHEGYRSVAVESDCLAALTADAYVTEGAGDLDTVMATGFSHGFGASAANRALLSWMRDHNGTCAPEDRVRFHGVDGPLEITGAASPRPVLTALRDHLATHLGPGLVPSAETLDALLGPDGRWTHPDVMTDPGASPGRTDDARELRLLADDLQSLLTAHAPQLLAAASTEAHRRAELYARTATGLLRYHAALADTSPHRIATLLGLRATMMADNLDAVLRTEERRGRTLVFAHNAHLQRNLSSLTMGGTLFEWWSLGAILSARLGTGYAFAATTFGTRNGTDTPAPTTLEGLLAALPHPRTLVDPRRLATALPQQPDLRTPADHTYFPLDPATTDLTDAVVFLPEI</sequence>
<comment type="caution">
    <text evidence="1">The sequence shown here is derived from an EMBL/GenBank/DDBJ whole genome shotgun (WGS) entry which is preliminary data.</text>
</comment>
<reference evidence="2" key="1">
    <citation type="journal article" date="2019" name="Int. J. Syst. Evol. Microbiol.">
        <title>The Global Catalogue of Microorganisms (GCM) 10K type strain sequencing project: providing services to taxonomists for standard genome sequencing and annotation.</title>
        <authorList>
            <consortium name="The Broad Institute Genomics Platform"/>
            <consortium name="The Broad Institute Genome Sequencing Center for Infectious Disease"/>
            <person name="Wu L."/>
            <person name="Ma J."/>
        </authorList>
    </citation>
    <scope>NUCLEOTIDE SEQUENCE [LARGE SCALE GENOMIC DNA]</scope>
    <source>
        <strain evidence="2">JCM 13006</strain>
    </source>
</reference>
<keyword evidence="2" id="KW-1185">Reference proteome</keyword>
<dbReference type="Proteomes" id="UP001501752">
    <property type="component" value="Unassembled WGS sequence"/>
</dbReference>
<accession>A0ABP9EE82</accession>
<dbReference type="Pfam" id="PF05139">
    <property type="entry name" value="Erythro_esteras"/>
    <property type="match status" value="1"/>
</dbReference>
<name>A0ABP9EE82_9ACTN</name>
<dbReference type="PANTHER" id="PTHR31299:SF0">
    <property type="entry name" value="ESTERASE, PUTATIVE (AFU_ORTHOLOGUE AFUA_1G05850)-RELATED"/>
    <property type="match status" value="1"/>
</dbReference>
<dbReference type="InterPro" id="IPR052036">
    <property type="entry name" value="Hydrolase/PRTase-associated"/>
</dbReference>
<dbReference type="Gene3D" id="3.40.1660.10">
    <property type="entry name" value="EreA-like (biosynthetic domain)"/>
    <property type="match status" value="1"/>
</dbReference>
<dbReference type="RefSeq" id="WP_345700481.1">
    <property type="nucleotide sequence ID" value="NZ_BAABIS010000001.1"/>
</dbReference>
<gene>
    <name evidence="1" type="ORF">GCM10023235_65130</name>
</gene>
<dbReference type="CDD" id="cd14728">
    <property type="entry name" value="Ere-like"/>
    <property type="match status" value="1"/>
</dbReference>
<dbReference type="Gene3D" id="3.30.1870.10">
    <property type="entry name" value="EreA-like, domain 2"/>
    <property type="match status" value="1"/>
</dbReference>
<evidence type="ECO:0000313" key="1">
    <source>
        <dbReference type="EMBL" id="GAA4876436.1"/>
    </source>
</evidence>
<dbReference type="SUPFAM" id="SSF159501">
    <property type="entry name" value="EreA/ChaN-like"/>
    <property type="match status" value="1"/>
</dbReference>
<dbReference type="PIRSF" id="PIRSF036794">
    <property type="entry name" value="UCP_erythr_ester"/>
    <property type="match status" value="1"/>
</dbReference>
<dbReference type="PANTHER" id="PTHR31299">
    <property type="entry name" value="ESTERASE, PUTATIVE (AFU_ORTHOLOGUE AFUA_1G05850)-RELATED"/>
    <property type="match status" value="1"/>
</dbReference>
<dbReference type="EMBL" id="BAABIS010000001">
    <property type="protein sequence ID" value="GAA4876436.1"/>
    <property type="molecule type" value="Genomic_DNA"/>
</dbReference>
<evidence type="ECO:0000313" key="2">
    <source>
        <dbReference type="Proteomes" id="UP001501752"/>
    </source>
</evidence>
<dbReference type="Gene3D" id="1.20.1440.30">
    <property type="entry name" value="Biosynthetic Protein domain"/>
    <property type="match status" value="1"/>
</dbReference>
<organism evidence="1 2">
    <name type="scientific">Kitasatospora terrestris</name>
    <dbReference type="NCBI Taxonomy" id="258051"/>
    <lineage>
        <taxon>Bacteria</taxon>
        <taxon>Bacillati</taxon>
        <taxon>Actinomycetota</taxon>
        <taxon>Actinomycetes</taxon>
        <taxon>Kitasatosporales</taxon>
        <taxon>Streptomycetaceae</taxon>
        <taxon>Kitasatospora</taxon>
    </lineage>
</organism>